<keyword evidence="7" id="KW-1185">Reference proteome</keyword>
<dbReference type="InterPro" id="IPR016039">
    <property type="entry name" value="Thiolase-like"/>
</dbReference>
<dbReference type="EMBL" id="FAOZ01000017">
    <property type="protein sequence ID" value="CUU58218.1"/>
    <property type="molecule type" value="Genomic_DNA"/>
</dbReference>
<dbReference type="Gene3D" id="3.40.47.10">
    <property type="match status" value="1"/>
</dbReference>
<evidence type="ECO:0000313" key="6">
    <source>
        <dbReference type="EMBL" id="CUU58218.1"/>
    </source>
</evidence>
<dbReference type="PROSITE" id="PS52004">
    <property type="entry name" value="KS3_2"/>
    <property type="match status" value="1"/>
</dbReference>
<dbReference type="SUPFAM" id="SSF53901">
    <property type="entry name" value="Thiolase-like"/>
    <property type="match status" value="1"/>
</dbReference>
<dbReference type="PANTHER" id="PTHR43775">
    <property type="entry name" value="FATTY ACID SYNTHASE"/>
    <property type="match status" value="1"/>
</dbReference>
<dbReference type="CDD" id="cd00833">
    <property type="entry name" value="PKS"/>
    <property type="match status" value="1"/>
</dbReference>
<proteinExistence type="inferred from homology"/>
<dbReference type="Pfam" id="PF22621">
    <property type="entry name" value="CurL-like_PKS_C"/>
    <property type="match status" value="1"/>
</dbReference>
<dbReference type="RefSeq" id="WP_091280965.1">
    <property type="nucleotide sequence ID" value="NZ_FAOZ01000017.1"/>
</dbReference>
<evidence type="ECO:0000256" key="1">
    <source>
        <dbReference type="ARBA" id="ARBA00022450"/>
    </source>
</evidence>
<dbReference type="InterPro" id="IPR014031">
    <property type="entry name" value="Ketoacyl_synth_C"/>
</dbReference>
<keyword evidence="3" id="KW-0808">Transferase</keyword>
<feature type="domain" description="Ketosynthase family 3 (KS3)" evidence="5">
    <location>
        <begin position="53"/>
        <end position="466"/>
    </location>
</feature>
<name>A0A0S4QUT5_9ACTN</name>
<keyword evidence="1" id="KW-0596">Phosphopantetheine</keyword>
<evidence type="ECO:0000313" key="7">
    <source>
        <dbReference type="Proteomes" id="UP000198802"/>
    </source>
</evidence>
<keyword evidence="2" id="KW-0597">Phosphoprotein</keyword>
<accession>A0A0S4QUT5</accession>
<comment type="similarity">
    <text evidence="3">Belongs to the thiolase-like superfamily. Beta-ketoacyl-ACP synthases family.</text>
</comment>
<protein>
    <submittedName>
        <fullName evidence="6">Beta-ketoacyl synthase, C-terminal domain</fullName>
    </submittedName>
</protein>
<dbReference type="InterPro" id="IPR020841">
    <property type="entry name" value="PKS_Beta-ketoAc_synthase_dom"/>
</dbReference>
<gene>
    <name evidence="6" type="ORF">Ga0074812_117127</name>
</gene>
<dbReference type="GO" id="GO:0004312">
    <property type="term" value="F:fatty acid synthase activity"/>
    <property type="evidence" value="ECO:0007669"/>
    <property type="project" value="TreeGrafter"/>
</dbReference>
<dbReference type="GO" id="GO:0005737">
    <property type="term" value="C:cytoplasm"/>
    <property type="evidence" value="ECO:0007669"/>
    <property type="project" value="TreeGrafter"/>
</dbReference>
<dbReference type="Gene3D" id="3.30.70.3290">
    <property type="match status" value="1"/>
</dbReference>
<dbReference type="GO" id="GO:0006633">
    <property type="term" value="P:fatty acid biosynthetic process"/>
    <property type="evidence" value="ECO:0007669"/>
    <property type="project" value="TreeGrafter"/>
</dbReference>
<dbReference type="Pfam" id="PF02801">
    <property type="entry name" value="Ketoacyl-synt_C"/>
    <property type="match status" value="1"/>
</dbReference>
<dbReference type="PANTHER" id="PTHR43775:SF37">
    <property type="entry name" value="SI:DKEY-61P9.11"/>
    <property type="match status" value="1"/>
</dbReference>
<dbReference type="InterPro" id="IPR014030">
    <property type="entry name" value="Ketoacyl_synth_N"/>
</dbReference>
<dbReference type="Pfam" id="PF00109">
    <property type="entry name" value="ketoacyl-synt"/>
    <property type="match status" value="1"/>
</dbReference>
<evidence type="ECO:0000256" key="4">
    <source>
        <dbReference type="SAM" id="MobiDB-lite"/>
    </source>
</evidence>
<dbReference type="GO" id="GO:0071770">
    <property type="term" value="P:DIM/DIP cell wall layer assembly"/>
    <property type="evidence" value="ECO:0007669"/>
    <property type="project" value="TreeGrafter"/>
</dbReference>
<dbReference type="SMART" id="SM00825">
    <property type="entry name" value="PKS_KS"/>
    <property type="match status" value="1"/>
</dbReference>
<dbReference type="AlphaFoldDB" id="A0A0S4QUT5"/>
<evidence type="ECO:0000259" key="5">
    <source>
        <dbReference type="PROSITE" id="PS52004"/>
    </source>
</evidence>
<dbReference type="InterPro" id="IPR050091">
    <property type="entry name" value="PKS_NRPS_Biosynth_Enz"/>
</dbReference>
<sequence length="641" mass="65718">MAHDDSPTLVPAAAPPGAPPGAPAPAPASRTALARALDTIRSLRAQLDAQRADQPLAVVGVGLRLPGGIDDLDGYWTALAAGRDLVTPLSQERMGPFADQWAGLHRKGGFLDEVMDFDAGFFGIGGREARRLDPQHRLLLEVAWEALEDAALPPERLTETRTGFFVGITNQDYDDWRPADVDAVWGIGNAICYSAGRVAFTLGLTGPAMAVDTSCSSSLVAVHLARQALLRGECEVALAAGVNLIVSPASTRLISQSGLLAPDGLCKPFDARANGFTRSEGCGIVVLKRLADARRDNDRIHAVIAGSALNQDGRSASITAPNVRSQIDVIAAALADAGLTAADIGHLEAHGTGTALGDPIEMDAIATVLGRPRGGRRLTVGSVKSNLGHLESAAGMAGLLKAILCVQRRAVPPLVHFRTLNPRLDLADTGIAIPTEVEAWSPDDGRYAGVSSFGMSGTNAHVIVGPADVGTAVDIGTAAGNGAAAGAGAVVGAGAAVGSGGAVGTGGVEGVAAAGGRAVPVAGFEVAARTPDALRVLAARYRDRLATLPDDAYPAFAYTATVGRARHPVRARVLATSRSQALAALDALAAGTPVEPGGGELTELPRAVVDLPHYPWERRRYAIVPAGSAETPAATLRLTAV</sequence>
<feature type="compositionally biased region" description="Pro residues" evidence="4">
    <location>
        <begin position="13"/>
        <end position="26"/>
    </location>
</feature>
<dbReference type="Proteomes" id="UP000198802">
    <property type="component" value="Unassembled WGS sequence"/>
</dbReference>
<organism evidence="6 7">
    <name type="scientific">Parafrankia irregularis</name>
    <dbReference type="NCBI Taxonomy" id="795642"/>
    <lineage>
        <taxon>Bacteria</taxon>
        <taxon>Bacillati</taxon>
        <taxon>Actinomycetota</taxon>
        <taxon>Actinomycetes</taxon>
        <taxon>Frankiales</taxon>
        <taxon>Frankiaceae</taxon>
        <taxon>Parafrankia</taxon>
    </lineage>
</organism>
<reference evidence="7" key="1">
    <citation type="submission" date="2015-11" db="EMBL/GenBank/DDBJ databases">
        <authorList>
            <person name="Varghese N."/>
        </authorList>
    </citation>
    <scope>NUCLEOTIDE SEQUENCE [LARGE SCALE GENOMIC DNA]</scope>
    <source>
        <strain evidence="7">DSM 45899</strain>
    </source>
</reference>
<dbReference type="GO" id="GO:0005886">
    <property type="term" value="C:plasma membrane"/>
    <property type="evidence" value="ECO:0007669"/>
    <property type="project" value="TreeGrafter"/>
</dbReference>
<feature type="region of interest" description="Disordered" evidence="4">
    <location>
        <begin position="1"/>
        <end position="29"/>
    </location>
</feature>
<evidence type="ECO:0000256" key="2">
    <source>
        <dbReference type="ARBA" id="ARBA00022553"/>
    </source>
</evidence>
<evidence type="ECO:0000256" key="3">
    <source>
        <dbReference type="RuleBase" id="RU003694"/>
    </source>
</evidence>